<feature type="transmembrane region" description="Helical" evidence="2">
    <location>
        <begin position="170"/>
        <end position="191"/>
    </location>
</feature>
<evidence type="ECO:0000256" key="1">
    <source>
        <dbReference type="SAM" id="MobiDB-lite"/>
    </source>
</evidence>
<dbReference type="PANTHER" id="PTHR37312">
    <property type="entry name" value="MEMBRANE-BOUND ACYLTRANSFERASE YKRP-RELATED"/>
    <property type="match status" value="1"/>
</dbReference>
<feature type="region of interest" description="Disordered" evidence="1">
    <location>
        <begin position="316"/>
        <end position="353"/>
    </location>
</feature>
<comment type="caution">
    <text evidence="4">The sequence shown here is derived from an EMBL/GenBank/DDBJ whole genome shotgun (WGS) entry which is preliminary data.</text>
</comment>
<reference evidence="5" key="1">
    <citation type="submission" date="2018-04" db="EMBL/GenBank/DDBJ databases">
        <authorList>
            <person name="Liu S."/>
            <person name="Wang Z."/>
            <person name="Li J."/>
        </authorList>
    </citation>
    <scope>NUCLEOTIDE SEQUENCE [LARGE SCALE GENOMIC DNA]</scope>
    <source>
        <strain evidence="5">622</strain>
    </source>
</reference>
<feature type="transmembrane region" description="Helical" evidence="2">
    <location>
        <begin position="280"/>
        <end position="304"/>
    </location>
</feature>
<evidence type="ECO:0000256" key="2">
    <source>
        <dbReference type="SAM" id="Phobius"/>
    </source>
</evidence>
<feature type="compositionally biased region" description="Basic and acidic residues" evidence="1">
    <location>
        <begin position="316"/>
        <end position="331"/>
    </location>
</feature>
<feature type="transmembrane region" description="Helical" evidence="2">
    <location>
        <begin position="85"/>
        <end position="101"/>
    </location>
</feature>
<dbReference type="EMBL" id="QEFB01000005">
    <property type="protein sequence ID" value="PWC07444.1"/>
    <property type="molecule type" value="Genomic_DNA"/>
</dbReference>
<dbReference type="Pfam" id="PF01757">
    <property type="entry name" value="Acyl_transf_3"/>
    <property type="match status" value="1"/>
</dbReference>
<evidence type="ECO:0000259" key="3">
    <source>
        <dbReference type="Pfam" id="PF01757"/>
    </source>
</evidence>
<name>A0A2U1TEY8_9MICO</name>
<keyword evidence="5" id="KW-1185">Reference proteome</keyword>
<dbReference type="InterPro" id="IPR002656">
    <property type="entry name" value="Acyl_transf_3_dom"/>
</dbReference>
<protein>
    <submittedName>
        <fullName evidence="4">Fucose 4-O-acetylase</fullName>
    </submittedName>
</protein>
<gene>
    <name evidence="4" type="ORF">DF223_06270</name>
</gene>
<feature type="transmembrane region" description="Helical" evidence="2">
    <location>
        <begin position="247"/>
        <end position="265"/>
    </location>
</feature>
<dbReference type="PANTHER" id="PTHR37312:SF1">
    <property type="entry name" value="MEMBRANE-BOUND ACYLTRANSFERASE YKRP-RELATED"/>
    <property type="match status" value="1"/>
</dbReference>
<feature type="domain" description="Acyltransferase 3" evidence="3">
    <location>
        <begin position="10"/>
        <end position="296"/>
    </location>
</feature>
<feature type="transmembrane region" description="Helical" evidence="2">
    <location>
        <begin position="211"/>
        <end position="235"/>
    </location>
</feature>
<dbReference type="InterPro" id="IPR052734">
    <property type="entry name" value="Nod_factor_acetyltransferase"/>
</dbReference>
<accession>A0A2U1TEY8</accession>
<keyword evidence="2" id="KW-1133">Transmembrane helix</keyword>
<keyword evidence="2" id="KW-0812">Transmembrane</keyword>
<evidence type="ECO:0000313" key="4">
    <source>
        <dbReference type="EMBL" id="PWC07444.1"/>
    </source>
</evidence>
<feature type="transmembrane region" description="Helical" evidence="2">
    <location>
        <begin position="51"/>
        <end position="73"/>
    </location>
</feature>
<dbReference type="GO" id="GO:0016747">
    <property type="term" value="F:acyltransferase activity, transferring groups other than amino-acyl groups"/>
    <property type="evidence" value="ECO:0007669"/>
    <property type="project" value="InterPro"/>
</dbReference>
<evidence type="ECO:0000313" key="5">
    <source>
        <dbReference type="Proteomes" id="UP000244962"/>
    </source>
</evidence>
<keyword evidence="2" id="KW-0472">Membrane</keyword>
<proteinExistence type="predicted"/>
<dbReference type="AlphaFoldDB" id="A0A2U1TEY8"/>
<dbReference type="Proteomes" id="UP000244962">
    <property type="component" value="Unassembled WGS sequence"/>
</dbReference>
<feature type="transmembrane region" description="Helical" evidence="2">
    <location>
        <begin position="20"/>
        <end position="39"/>
    </location>
</feature>
<sequence length="353" mass="40561">MGHGIQRLIYDSDAALTVYLLIYAFHMPAFAIVSGYFTKSSPPGAREMKRLITDILVPYVIFETVWTLVQFLVEGKQELNPTQPSWTLWFLLALGIFRLVLPYLALLRWPLAWALIISVGVGYLDNVDSTFSLARTLGILPFFVLGWQLHKWKLVERWRVVDRQTWLIRGAAIVLFAAWIAVLVSFIDLWRKIDLRFWFFYDDSYAGLGEAQWWGGAVRLGLIVLATLLSAAFFVLLPRRETWMTQFGRYTMYVYLLHSFVLYPLRESGVLRHELLPDVWLVAMIIFAVVISVVLASAPVRRFFRPVIEPKPRWIFADHRDAPPGPSRRDPTGAQRDPAPEAKRPPSTPREGA</sequence>
<organism evidence="4 5">
    <name type="scientific">Mycetocola zhujimingii</name>
    <dbReference type="NCBI Taxonomy" id="2079792"/>
    <lineage>
        <taxon>Bacteria</taxon>
        <taxon>Bacillati</taxon>
        <taxon>Actinomycetota</taxon>
        <taxon>Actinomycetes</taxon>
        <taxon>Micrococcales</taxon>
        <taxon>Microbacteriaceae</taxon>
        <taxon>Mycetocola</taxon>
    </lineage>
</organism>